<dbReference type="EMBL" id="QRQO01000007">
    <property type="protein sequence ID" value="RHN15867.1"/>
    <property type="molecule type" value="Genomic_DNA"/>
</dbReference>
<dbReference type="Proteomes" id="UP000283700">
    <property type="component" value="Unassembled WGS sequence"/>
</dbReference>
<organism evidence="1 2">
    <name type="scientific">Anaerobutyricum hallii</name>
    <dbReference type="NCBI Taxonomy" id="39488"/>
    <lineage>
        <taxon>Bacteria</taxon>
        <taxon>Bacillati</taxon>
        <taxon>Bacillota</taxon>
        <taxon>Clostridia</taxon>
        <taxon>Lachnospirales</taxon>
        <taxon>Lachnospiraceae</taxon>
        <taxon>Anaerobutyricum</taxon>
    </lineage>
</organism>
<proteinExistence type="predicted"/>
<protein>
    <submittedName>
        <fullName evidence="1">Uncharacterized protein</fullName>
    </submittedName>
</protein>
<dbReference type="RefSeq" id="WP_118485748.1">
    <property type="nucleotide sequence ID" value="NZ_CAUAFF010000111.1"/>
</dbReference>
<comment type="caution">
    <text evidence="1">The sequence shown here is derived from an EMBL/GenBank/DDBJ whole genome shotgun (WGS) entry which is preliminary data.</text>
</comment>
<evidence type="ECO:0000313" key="2">
    <source>
        <dbReference type="Proteomes" id="UP000283700"/>
    </source>
</evidence>
<reference evidence="1 2" key="1">
    <citation type="submission" date="2018-08" db="EMBL/GenBank/DDBJ databases">
        <title>A genome reference for cultivated species of the human gut microbiota.</title>
        <authorList>
            <person name="Zou Y."/>
            <person name="Xue W."/>
            <person name="Luo G."/>
        </authorList>
    </citation>
    <scope>NUCLEOTIDE SEQUENCE [LARGE SCALE GENOMIC DNA]</scope>
    <source>
        <strain evidence="1 2">AF31-17AC</strain>
    </source>
</reference>
<dbReference type="AlphaFoldDB" id="A0A415UCV6"/>
<sequence>MNEEEKTLNLDDVKFLLEKIHAAQQAGNHVIFRHSNYSTEVIAMEGEISEEKEWDKQFYMHNNAPEEQKATYNECILYLEKLAGEKHDN</sequence>
<evidence type="ECO:0000313" key="1">
    <source>
        <dbReference type="EMBL" id="RHN15867.1"/>
    </source>
</evidence>
<accession>A0A415UCV6</accession>
<gene>
    <name evidence="1" type="ORF">DWZ29_04065</name>
</gene>
<name>A0A415UCV6_9FIRM</name>